<evidence type="ECO:0000313" key="2">
    <source>
        <dbReference type="EMBL" id="TQL76553.1"/>
    </source>
</evidence>
<accession>A0A543AVD8</accession>
<keyword evidence="3" id="KW-1185">Reference proteome</keyword>
<sequence length="626" mass="65771">MSLLFSGVIAALIAGGGIAHAEPTTEAVPIPAVPSLGSPYGTVTLPTGDQIRLAPDGTTQFRPAPGRESLPFFTWPGDDVILIPADVVAGLADGTEDLRRYNVSALLAAGITDPSTVAASALPGEPYVAYERSAAAPVLDITLRDRDGVAPDASKVLWIDMDGDDFGLIDIDENGVGSQALPPGDYMLSVEVVSLVKGDARGDVTVALQKVTVDDDGAAVVVDAADGRPVTVQVDQPDAVQLTSEISLAAKIGADDYEVGGGLAEGYDGYIIPVDIPDARTGMLYRPVLSSPEGAADPYIYRLMFSEADGIPDDPTYRVSDEDLAIVDTDYPSLGTDVAGDACDGIYPEWPLGMGAICVLVDIEVPSQLVNYYTPGDWNRSYSVGTPEEGYSAWTAETTLSVGRTEAGFDSGPLSVGESSYARLSGEGMGGWGNFGAVERDDLSLTNFGYTGSVVISRDGEELGREEGFIDQGCHIVIPDESGRYTLTVTGDRDTPYTPLAVNTEMVWTFDSDPVEEFEYLPLPHVSFTADGISDGYADRSAVLPIALELKSPQGLPQTGLVTLSLEVSFDDGDSWTAVALDRDGNAATGDLELPAEGDFASVRVSGTDDAGVEFSHTTIRSFGLD</sequence>
<name>A0A543AVD8_9ACTN</name>
<evidence type="ECO:0000256" key="1">
    <source>
        <dbReference type="SAM" id="SignalP"/>
    </source>
</evidence>
<dbReference type="Proteomes" id="UP000317043">
    <property type="component" value="Unassembled WGS sequence"/>
</dbReference>
<protein>
    <recommendedName>
        <fullName evidence="4">Ig-like domain-containing protein</fullName>
    </recommendedName>
</protein>
<dbReference type="OrthoDB" id="614750at2"/>
<comment type="caution">
    <text evidence="2">The sequence shown here is derived from an EMBL/GenBank/DDBJ whole genome shotgun (WGS) entry which is preliminary data.</text>
</comment>
<dbReference type="EMBL" id="VFOW01000001">
    <property type="protein sequence ID" value="TQL76553.1"/>
    <property type="molecule type" value="Genomic_DNA"/>
</dbReference>
<dbReference type="AlphaFoldDB" id="A0A543AVD8"/>
<gene>
    <name evidence="2" type="ORF">FB566_2085</name>
</gene>
<evidence type="ECO:0008006" key="4">
    <source>
        <dbReference type="Google" id="ProtNLM"/>
    </source>
</evidence>
<keyword evidence="1" id="KW-0732">Signal</keyword>
<dbReference type="RefSeq" id="WP_142038136.1">
    <property type="nucleotide sequence ID" value="NZ_JBHTGS010000001.1"/>
</dbReference>
<dbReference type="InParanoid" id="A0A543AVD8"/>
<organism evidence="2 3">
    <name type="scientific">Stackebrandtia endophytica</name>
    <dbReference type="NCBI Taxonomy" id="1496996"/>
    <lineage>
        <taxon>Bacteria</taxon>
        <taxon>Bacillati</taxon>
        <taxon>Actinomycetota</taxon>
        <taxon>Actinomycetes</taxon>
        <taxon>Glycomycetales</taxon>
        <taxon>Glycomycetaceae</taxon>
        <taxon>Stackebrandtia</taxon>
    </lineage>
</organism>
<evidence type="ECO:0000313" key="3">
    <source>
        <dbReference type="Proteomes" id="UP000317043"/>
    </source>
</evidence>
<proteinExistence type="predicted"/>
<reference evidence="2 3" key="1">
    <citation type="submission" date="2019-06" db="EMBL/GenBank/DDBJ databases">
        <title>Sequencing the genomes of 1000 actinobacteria strains.</title>
        <authorList>
            <person name="Klenk H.-P."/>
        </authorList>
    </citation>
    <scope>NUCLEOTIDE SEQUENCE [LARGE SCALE GENOMIC DNA]</scope>
    <source>
        <strain evidence="2 3">DSM 45928</strain>
    </source>
</reference>
<feature type="chain" id="PRO_5022151403" description="Ig-like domain-containing protein" evidence="1">
    <location>
        <begin position="22"/>
        <end position="626"/>
    </location>
</feature>
<feature type="signal peptide" evidence="1">
    <location>
        <begin position="1"/>
        <end position="21"/>
    </location>
</feature>